<evidence type="ECO:0000256" key="1">
    <source>
        <dbReference type="ARBA" id="ARBA00004533"/>
    </source>
</evidence>
<dbReference type="GO" id="GO:0005886">
    <property type="term" value="C:plasma membrane"/>
    <property type="evidence" value="ECO:0007669"/>
    <property type="project" value="UniProtKB-SubCell"/>
</dbReference>
<evidence type="ECO:0000256" key="6">
    <source>
        <dbReference type="ARBA" id="ARBA00023315"/>
    </source>
</evidence>
<comment type="subcellular location">
    <subcellularLocation>
        <location evidence="1">Cell inner membrane</location>
    </subcellularLocation>
</comment>
<evidence type="ECO:0000256" key="5">
    <source>
        <dbReference type="ARBA" id="ARBA00023136"/>
    </source>
</evidence>
<dbReference type="CDD" id="cd07984">
    <property type="entry name" value="LPLAT_LABLAT-like"/>
    <property type="match status" value="1"/>
</dbReference>
<accession>A0A3D5Q9U8</accession>
<evidence type="ECO:0000256" key="4">
    <source>
        <dbReference type="ARBA" id="ARBA00022679"/>
    </source>
</evidence>
<dbReference type="Proteomes" id="UP000262325">
    <property type="component" value="Unassembled WGS sequence"/>
</dbReference>
<dbReference type="EMBL" id="DPPF01000062">
    <property type="protein sequence ID" value="HCW92606.1"/>
    <property type="molecule type" value="Genomic_DNA"/>
</dbReference>
<dbReference type="GO" id="GO:0016746">
    <property type="term" value="F:acyltransferase activity"/>
    <property type="evidence" value="ECO:0007669"/>
    <property type="project" value="UniProtKB-KW"/>
</dbReference>
<dbReference type="GO" id="GO:0009247">
    <property type="term" value="P:glycolipid biosynthetic process"/>
    <property type="evidence" value="ECO:0007669"/>
    <property type="project" value="UniProtKB-ARBA"/>
</dbReference>
<organism evidence="7 8">
    <name type="scientific">Flexistipes sinusarabici</name>
    <dbReference type="NCBI Taxonomy" id="2352"/>
    <lineage>
        <taxon>Bacteria</taxon>
        <taxon>Pseudomonadati</taxon>
        <taxon>Deferribacterota</taxon>
        <taxon>Deferribacteres</taxon>
        <taxon>Deferribacterales</taxon>
        <taxon>Flexistipitaceae</taxon>
        <taxon>Flexistipes</taxon>
    </lineage>
</organism>
<keyword evidence="5" id="KW-0472">Membrane</keyword>
<dbReference type="PANTHER" id="PTHR30606">
    <property type="entry name" value="LIPID A BIOSYNTHESIS LAUROYL ACYLTRANSFERASE"/>
    <property type="match status" value="1"/>
</dbReference>
<evidence type="ECO:0000256" key="3">
    <source>
        <dbReference type="ARBA" id="ARBA00022519"/>
    </source>
</evidence>
<protein>
    <recommendedName>
        <fullName evidence="9">Lipid A biosynthesis acyltransferase</fullName>
    </recommendedName>
</protein>
<name>A0A3D5Q9U8_FLESI</name>
<keyword evidence="6" id="KW-0012">Acyltransferase</keyword>
<sequence length="295" mass="34334">METAVKLLSNFLKNKDWQTLNKYGRIIGLLLYYILRSRRSVVAKNLEITTGKSNKKLQKSVFKNNFASFMEIFFAPKINEQFIVNNVEIDNEKDIREFIRKNKKFVLVSAHIGSWELAPPIVSKVFKTRIAVIGRRIKNPHVDSLVAELRSSGKVEYLHHRNITGNIYEYLENNVPIGVLLDHSATKKDSIYVDFFGLRTTFNAGIPAICIRKNIPALICFCIRESGRIKLISYPPVYPDSKLKLKSRVRMFAKEINTIYEDIIKKYPDQWLMLHKRFKRLEQSDGKKTDSIYRS</sequence>
<dbReference type="AlphaFoldDB" id="A0A3D5Q9U8"/>
<dbReference type="PANTHER" id="PTHR30606:SF10">
    <property type="entry name" value="PHOSPHATIDYLINOSITOL MANNOSIDE ACYLTRANSFERASE"/>
    <property type="match status" value="1"/>
</dbReference>
<comment type="caution">
    <text evidence="7">The sequence shown here is derived from an EMBL/GenBank/DDBJ whole genome shotgun (WGS) entry which is preliminary data.</text>
</comment>
<evidence type="ECO:0000313" key="8">
    <source>
        <dbReference type="Proteomes" id="UP000262325"/>
    </source>
</evidence>
<keyword evidence="2" id="KW-1003">Cell membrane</keyword>
<evidence type="ECO:0000256" key="2">
    <source>
        <dbReference type="ARBA" id="ARBA00022475"/>
    </source>
</evidence>
<dbReference type="OMA" id="QLACANI"/>
<dbReference type="InterPro" id="IPR004960">
    <property type="entry name" value="LipA_acyltrans"/>
</dbReference>
<gene>
    <name evidence="7" type="ORF">DHM44_02885</name>
</gene>
<keyword evidence="3" id="KW-0997">Cell inner membrane</keyword>
<proteinExistence type="predicted"/>
<keyword evidence="4" id="KW-0808">Transferase</keyword>
<dbReference type="Pfam" id="PF03279">
    <property type="entry name" value="Lip_A_acyltrans"/>
    <property type="match status" value="1"/>
</dbReference>
<evidence type="ECO:0000313" key="7">
    <source>
        <dbReference type="EMBL" id="HCW92606.1"/>
    </source>
</evidence>
<reference evidence="7 8" key="1">
    <citation type="journal article" date="2018" name="Nat. Biotechnol.">
        <title>A standardized bacterial taxonomy based on genome phylogeny substantially revises the tree of life.</title>
        <authorList>
            <person name="Parks D.H."/>
            <person name="Chuvochina M."/>
            <person name="Waite D.W."/>
            <person name="Rinke C."/>
            <person name="Skarshewski A."/>
            <person name="Chaumeil P.A."/>
            <person name="Hugenholtz P."/>
        </authorList>
    </citation>
    <scope>NUCLEOTIDE SEQUENCE [LARGE SCALE GENOMIC DNA]</scope>
    <source>
        <strain evidence="7">UBA8672</strain>
    </source>
</reference>
<evidence type="ECO:0008006" key="9">
    <source>
        <dbReference type="Google" id="ProtNLM"/>
    </source>
</evidence>